<evidence type="ECO:0000256" key="1">
    <source>
        <dbReference type="ARBA" id="ARBA00010839"/>
    </source>
</evidence>
<dbReference type="OrthoDB" id="21421at2"/>
<dbReference type="InterPro" id="IPR048469">
    <property type="entry name" value="YchJ-like_M"/>
</dbReference>
<dbReference type="NCBIfam" id="NF002449">
    <property type="entry name" value="PRK01617.1"/>
    <property type="match status" value="1"/>
</dbReference>
<dbReference type="InterPro" id="IPR032710">
    <property type="entry name" value="NTF2-like_dom_sf"/>
</dbReference>
<dbReference type="PANTHER" id="PTHR33747:SF1">
    <property type="entry name" value="ADENYLATE CYCLASE-ASSOCIATED CAP C-TERMINAL DOMAIN-CONTAINING PROTEIN"/>
    <property type="match status" value="1"/>
</dbReference>
<gene>
    <name evidence="4" type="ORF">SAMN05428971_0871</name>
</gene>
<dbReference type="InterPro" id="IPR023006">
    <property type="entry name" value="YchJ-like"/>
</dbReference>
<proteinExistence type="inferred from homology"/>
<dbReference type="Gene3D" id="3.10.450.50">
    <property type="match status" value="1"/>
</dbReference>
<comment type="similarity">
    <text evidence="1 2">Belongs to the UPF0225 family.</text>
</comment>
<dbReference type="SUPFAM" id="SSF54427">
    <property type="entry name" value="NTF2-like"/>
    <property type="match status" value="1"/>
</dbReference>
<accession>A0A1I4XT40</accession>
<evidence type="ECO:0000256" key="2">
    <source>
        <dbReference type="HAMAP-Rule" id="MF_00612"/>
    </source>
</evidence>
<organism evidence="4 5">
    <name type="scientific">Candidatus Pantoea varia</name>
    <dbReference type="NCBI Taxonomy" id="1881036"/>
    <lineage>
        <taxon>Bacteria</taxon>
        <taxon>Pseudomonadati</taxon>
        <taxon>Pseudomonadota</taxon>
        <taxon>Gammaproteobacteria</taxon>
        <taxon>Enterobacterales</taxon>
        <taxon>Erwiniaceae</taxon>
        <taxon>Pantoea</taxon>
    </lineage>
</organism>
<keyword evidence="5" id="KW-1185">Reference proteome</keyword>
<protein>
    <recommendedName>
        <fullName evidence="2">UPF0225 protein SAMN05428971_0871</fullName>
    </recommendedName>
</protein>
<evidence type="ECO:0000259" key="3">
    <source>
        <dbReference type="Pfam" id="PF17775"/>
    </source>
</evidence>
<dbReference type="SUPFAM" id="SSF103642">
    <property type="entry name" value="Sec-C motif"/>
    <property type="match status" value="1"/>
</dbReference>
<dbReference type="HAMAP" id="MF_00612">
    <property type="entry name" value="UPF0225"/>
    <property type="match status" value="1"/>
</dbReference>
<dbReference type="InterPro" id="IPR004027">
    <property type="entry name" value="SEC_C_motif"/>
</dbReference>
<dbReference type="PANTHER" id="PTHR33747">
    <property type="entry name" value="UPF0225 PROTEIN SCO1677"/>
    <property type="match status" value="1"/>
</dbReference>
<dbReference type="EMBL" id="FOVG01000001">
    <property type="protein sequence ID" value="SFN29021.1"/>
    <property type="molecule type" value="Genomic_DNA"/>
</dbReference>
<feature type="domain" description="YchJ-like middle NTF2-like" evidence="3">
    <location>
        <begin position="29"/>
        <end position="127"/>
    </location>
</feature>
<dbReference type="NCBIfam" id="NF002486">
    <property type="entry name" value="PRK01752.1"/>
    <property type="match status" value="1"/>
</dbReference>
<evidence type="ECO:0000313" key="5">
    <source>
        <dbReference type="Proteomes" id="UP000198968"/>
    </source>
</evidence>
<dbReference type="AlphaFoldDB" id="A0A1I4XT40"/>
<dbReference type="RefSeq" id="WP_090960481.1">
    <property type="nucleotide sequence ID" value="NZ_FOVG01000001.1"/>
</dbReference>
<name>A0A1I4XT40_9GAMM</name>
<dbReference type="Proteomes" id="UP000198968">
    <property type="component" value="Unassembled WGS sequence"/>
</dbReference>
<dbReference type="Pfam" id="PF02810">
    <property type="entry name" value="SEC-C"/>
    <property type="match status" value="2"/>
</dbReference>
<reference evidence="5" key="1">
    <citation type="submission" date="2016-10" db="EMBL/GenBank/DDBJ databases">
        <authorList>
            <person name="Varghese N."/>
            <person name="Submissions S."/>
        </authorList>
    </citation>
    <scope>NUCLEOTIDE SEQUENCE [LARGE SCALE GENOMIC DNA]</scope>
    <source>
        <strain evidence="5">OV426</strain>
    </source>
</reference>
<sequence length="151" mass="17304">MSETCPCCSGEQYSVCCEPFLHGNQIPVTAEQLMRSRYCAYVQQNAEYLVATWHPEKRHPALSGLLSESFPGTVWLSLNVTRCNHGSHENEAFVTFFARYREKTNIHTLHECSRFLREDQRWYYVDGTKPPVGRNDPCPCGSGKKYKKCCG</sequence>
<evidence type="ECO:0000313" key="4">
    <source>
        <dbReference type="EMBL" id="SFN29021.1"/>
    </source>
</evidence>
<dbReference type="Pfam" id="PF17775">
    <property type="entry name" value="YchJ_M-like"/>
    <property type="match status" value="1"/>
</dbReference>